<name>A0A9W4SHF6_9GLOM</name>
<dbReference type="EMBL" id="CAMKVN010000630">
    <property type="protein sequence ID" value="CAI2169843.1"/>
    <property type="molecule type" value="Genomic_DNA"/>
</dbReference>
<comment type="caution">
    <text evidence="2">The sequence shown here is derived from an EMBL/GenBank/DDBJ whole genome shotgun (WGS) entry which is preliminary data.</text>
</comment>
<feature type="signal peptide" evidence="1">
    <location>
        <begin position="1"/>
        <end position="20"/>
    </location>
</feature>
<evidence type="ECO:0000256" key="1">
    <source>
        <dbReference type="SAM" id="SignalP"/>
    </source>
</evidence>
<dbReference type="AlphaFoldDB" id="A0A9W4SHF6"/>
<proteinExistence type="predicted"/>
<protein>
    <submittedName>
        <fullName evidence="2">13918_t:CDS:1</fullName>
    </submittedName>
</protein>
<keyword evidence="1" id="KW-0732">Signal</keyword>
<dbReference type="OrthoDB" id="2310480at2759"/>
<reference evidence="2" key="1">
    <citation type="submission" date="2022-08" db="EMBL/GenBank/DDBJ databases">
        <authorList>
            <person name="Kallberg Y."/>
            <person name="Tangrot J."/>
            <person name="Rosling A."/>
        </authorList>
    </citation>
    <scope>NUCLEOTIDE SEQUENCE</scope>
    <source>
        <strain evidence="2">Wild A</strain>
    </source>
</reference>
<evidence type="ECO:0000313" key="2">
    <source>
        <dbReference type="EMBL" id="CAI2169843.1"/>
    </source>
</evidence>
<gene>
    <name evidence="2" type="ORF">FWILDA_LOCUS4285</name>
</gene>
<sequence length="133" mass="14979">MNRNFIFAFILLVTISIVNASPLQLSGKNETQPGEQTFEVFITLKNYDIIEGTSFDINVVDQERPRMLVSYSLDLCSLSEYPIKAESKAGSTYFSMQKITLPKILSKYFIRVEHFLNAPDVTVLFSCAIAIIG</sequence>
<evidence type="ECO:0000313" key="3">
    <source>
        <dbReference type="Proteomes" id="UP001153678"/>
    </source>
</evidence>
<feature type="chain" id="PRO_5040835549" evidence="1">
    <location>
        <begin position="21"/>
        <end position="133"/>
    </location>
</feature>
<organism evidence="2 3">
    <name type="scientific">Funneliformis geosporum</name>
    <dbReference type="NCBI Taxonomy" id="1117311"/>
    <lineage>
        <taxon>Eukaryota</taxon>
        <taxon>Fungi</taxon>
        <taxon>Fungi incertae sedis</taxon>
        <taxon>Mucoromycota</taxon>
        <taxon>Glomeromycotina</taxon>
        <taxon>Glomeromycetes</taxon>
        <taxon>Glomerales</taxon>
        <taxon>Glomeraceae</taxon>
        <taxon>Funneliformis</taxon>
    </lineage>
</organism>
<keyword evidence="3" id="KW-1185">Reference proteome</keyword>
<dbReference type="Proteomes" id="UP001153678">
    <property type="component" value="Unassembled WGS sequence"/>
</dbReference>
<accession>A0A9W4SHF6</accession>